<dbReference type="Proteomes" id="UP001642360">
    <property type="component" value="Unassembled WGS sequence"/>
</dbReference>
<gene>
    <name evidence="1" type="ORF">ILEXP_LOCUS55791</name>
</gene>
<organism evidence="1 2">
    <name type="scientific">Ilex paraguariensis</name>
    <name type="common">yerba mate</name>
    <dbReference type="NCBI Taxonomy" id="185542"/>
    <lineage>
        <taxon>Eukaryota</taxon>
        <taxon>Viridiplantae</taxon>
        <taxon>Streptophyta</taxon>
        <taxon>Embryophyta</taxon>
        <taxon>Tracheophyta</taxon>
        <taxon>Spermatophyta</taxon>
        <taxon>Magnoliopsida</taxon>
        <taxon>eudicotyledons</taxon>
        <taxon>Gunneridae</taxon>
        <taxon>Pentapetalae</taxon>
        <taxon>asterids</taxon>
        <taxon>campanulids</taxon>
        <taxon>Aquifoliales</taxon>
        <taxon>Aquifoliaceae</taxon>
        <taxon>Ilex</taxon>
    </lineage>
</organism>
<reference evidence="1 2" key="1">
    <citation type="submission" date="2024-02" db="EMBL/GenBank/DDBJ databases">
        <authorList>
            <person name="Vignale AGUSTIN F."/>
            <person name="Sosa J E."/>
            <person name="Modenutti C."/>
        </authorList>
    </citation>
    <scope>NUCLEOTIDE SEQUENCE [LARGE SCALE GENOMIC DNA]</scope>
</reference>
<dbReference type="EMBL" id="CAUOFW020009280">
    <property type="protein sequence ID" value="CAK9185393.1"/>
    <property type="molecule type" value="Genomic_DNA"/>
</dbReference>
<name>A0ABC8UWF4_9AQUA</name>
<sequence length="401" mass="46706">MAQRADPISLSTNEELANHISLSINDELARFSPTPYDRCIFRVHDKLRAENEKAYEPSIIAIGPYYHGIDKLQKMEEHKLLYLQQLLQRRNETGVDKYVMALIDMEERARKCYTESSILKKADFVKMMLFDGIFVVELFRKSNAQSSSKYDLLFQFWSIRAQVTCDLLLLENQLPFFILVMLFNMTREVNTDEDITFLALSFLGRVVPGPTISKVSDISIDHVQHLLHLVHGSMCFSFAEKIKSYHDRYEYDNFINTVTELQEFGMEFKVTKESTSLFDIKFVNGLMEIPWLEINDNTESILRNLIAYEQFCPTGQPKYVSDYAYFMDLLVNSPKDVTLLRCSRIIENCSGDDTTVCNMLNKLNNNVILSYKFCYSEVFSNVNKHFVTPRVVFKNCMYELQ</sequence>
<protein>
    <submittedName>
        <fullName evidence="1">Uncharacterized protein</fullName>
    </submittedName>
</protein>
<keyword evidence="2" id="KW-1185">Reference proteome</keyword>
<evidence type="ECO:0000313" key="1">
    <source>
        <dbReference type="EMBL" id="CAK9185393.1"/>
    </source>
</evidence>
<dbReference type="PANTHER" id="PTHR31170">
    <property type="entry name" value="BNAC04G53230D PROTEIN"/>
    <property type="match status" value="1"/>
</dbReference>
<dbReference type="PANTHER" id="PTHR31170:SF17">
    <property type="match status" value="1"/>
</dbReference>
<dbReference type="AlphaFoldDB" id="A0ABC8UWF4"/>
<dbReference type="InterPro" id="IPR004158">
    <property type="entry name" value="DUF247_pln"/>
</dbReference>
<accession>A0ABC8UWF4</accession>
<dbReference type="Pfam" id="PF03140">
    <property type="entry name" value="DUF247"/>
    <property type="match status" value="1"/>
</dbReference>
<proteinExistence type="predicted"/>
<evidence type="ECO:0000313" key="2">
    <source>
        <dbReference type="Proteomes" id="UP001642360"/>
    </source>
</evidence>
<comment type="caution">
    <text evidence="1">The sequence shown here is derived from an EMBL/GenBank/DDBJ whole genome shotgun (WGS) entry which is preliminary data.</text>
</comment>